<dbReference type="RefSeq" id="WP_155458724.1">
    <property type="nucleotide sequence ID" value="NZ_JAIQDP010001004.1"/>
</dbReference>
<dbReference type="InterPro" id="IPR015037">
    <property type="entry name" value="DUF1919"/>
</dbReference>
<dbReference type="AlphaFoldDB" id="A0A6G2D6T2"/>
<feature type="non-terminal residue" evidence="1">
    <location>
        <position position="1"/>
    </location>
</feature>
<comment type="caution">
    <text evidence="1">The sequence shown here is derived from an EMBL/GenBank/DDBJ whole genome shotgun (WGS) entry which is preliminary data.</text>
</comment>
<name>A0A6G2D6T2_STREE</name>
<dbReference type="Proteomes" id="UP000474228">
    <property type="component" value="Unassembled WGS sequence"/>
</dbReference>
<sequence>PYSNKLILVNRPYKNLKSQCVIPGQEHLPELAIMSDPLNTFDIMAWLKKGGNAL</sequence>
<organism evidence="1 2">
    <name type="scientific">Streptococcus pneumoniae</name>
    <dbReference type="NCBI Taxonomy" id="1313"/>
    <lineage>
        <taxon>Bacteria</taxon>
        <taxon>Bacillati</taxon>
        <taxon>Bacillota</taxon>
        <taxon>Bacilli</taxon>
        <taxon>Lactobacillales</taxon>
        <taxon>Streptococcaceae</taxon>
        <taxon>Streptococcus</taxon>
    </lineage>
</organism>
<dbReference type="EMBL" id="WNHJ01000492">
    <property type="protein sequence ID" value="MTV64262.1"/>
    <property type="molecule type" value="Genomic_DNA"/>
</dbReference>
<dbReference type="Pfam" id="PF08942">
    <property type="entry name" value="DUF1919"/>
    <property type="match status" value="1"/>
</dbReference>
<proteinExistence type="predicted"/>
<dbReference type="SUPFAM" id="SSF142795">
    <property type="entry name" value="CAC2185-like"/>
    <property type="match status" value="1"/>
</dbReference>
<evidence type="ECO:0000313" key="1">
    <source>
        <dbReference type="EMBL" id="MTV64262.1"/>
    </source>
</evidence>
<protein>
    <submittedName>
        <fullName evidence="1">DUF1919 domain-containing protein</fullName>
    </submittedName>
</protein>
<reference evidence="1 2" key="1">
    <citation type="submission" date="2019-11" db="EMBL/GenBank/DDBJ databases">
        <title>Growth characteristics of pneumococcus vary with the chemical composition of the capsule and with environmental conditions.</title>
        <authorList>
            <person name="Tothpal A."/>
            <person name="Desobry K."/>
            <person name="Joshi S."/>
            <person name="Wyllie A.L."/>
            <person name="Weinberger D.M."/>
        </authorList>
    </citation>
    <scope>NUCLEOTIDE SEQUENCE [LARGE SCALE GENOMIC DNA]</scope>
    <source>
        <strain evidence="2">pnumococcus22F</strain>
    </source>
</reference>
<evidence type="ECO:0000313" key="2">
    <source>
        <dbReference type="Proteomes" id="UP000474228"/>
    </source>
</evidence>
<gene>
    <name evidence="1" type="ORF">GM539_13055</name>
</gene>
<accession>A0A6G2D6T2</accession>
<dbReference type="InterPro" id="IPR037226">
    <property type="entry name" value="CAC2185-like_sf"/>
</dbReference>